<keyword evidence="3" id="KW-1185">Reference proteome</keyword>
<evidence type="ECO:0000256" key="1">
    <source>
        <dbReference type="SAM" id="MobiDB-lite"/>
    </source>
</evidence>
<evidence type="ECO:0000313" key="2">
    <source>
        <dbReference type="EMBL" id="PHT50982.1"/>
    </source>
</evidence>
<proteinExistence type="predicted"/>
<dbReference type="OrthoDB" id="1305269at2759"/>
<dbReference type="EMBL" id="MLFT02000004">
    <property type="protein sequence ID" value="PHT50982.1"/>
    <property type="molecule type" value="Genomic_DNA"/>
</dbReference>
<dbReference type="PANTHER" id="PTHR33696">
    <property type="entry name" value="T22J18.15-RELATED"/>
    <property type="match status" value="1"/>
</dbReference>
<sequence>MSTNNKVHSKGNVPFSWEKKPGVSKITPTKGCDSGDFSTKLPPPPCAFQLPRPPLWRSSSRRICRKQDYDDPFDMAIKECTKSSRKGKDDFGFERKKKKNSMSSFSCKKSCSVVENSIIIC</sequence>
<comment type="caution">
    <text evidence="2">The sequence shown here is derived from an EMBL/GenBank/DDBJ whole genome shotgun (WGS) entry which is preliminary data.</text>
</comment>
<dbReference type="AlphaFoldDB" id="A0A2G2X0H0"/>
<protein>
    <submittedName>
        <fullName evidence="2">Uncharacterized protein</fullName>
    </submittedName>
</protein>
<reference evidence="3" key="2">
    <citation type="journal article" date="2017" name="J. Anim. Genet.">
        <title>Multiple reference genome sequences of hot pepper reveal the massive evolution of plant disease resistance genes by retroduplication.</title>
        <authorList>
            <person name="Kim S."/>
            <person name="Park J."/>
            <person name="Yeom S.-I."/>
            <person name="Kim Y.-M."/>
            <person name="Seo E."/>
            <person name="Kim K.-T."/>
            <person name="Kim M.-S."/>
            <person name="Lee J.M."/>
            <person name="Cheong K."/>
            <person name="Shin H.-S."/>
            <person name="Kim S.-B."/>
            <person name="Han K."/>
            <person name="Lee J."/>
            <person name="Park M."/>
            <person name="Lee H.-A."/>
            <person name="Lee H.-Y."/>
            <person name="Lee Y."/>
            <person name="Oh S."/>
            <person name="Lee J.H."/>
            <person name="Choi E."/>
            <person name="Choi E."/>
            <person name="Lee S.E."/>
            <person name="Jeon J."/>
            <person name="Kim H."/>
            <person name="Choi G."/>
            <person name="Song H."/>
            <person name="Lee J."/>
            <person name="Lee S.-C."/>
            <person name="Kwon J.-K."/>
            <person name="Lee H.-Y."/>
            <person name="Koo N."/>
            <person name="Hong Y."/>
            <person name="Kim R.W."/>
            <person name="Kang W.-H."/>
            <person name="Huh J.H."/>
            <person name="Kang B.-C."/>
            <person name="Yang T.-J."/>
            <person name="Lee Y.-H."/>
            <person name="Bennetzen J.L."/>
            <person name="Choi D."/>
        </authorList>
    </citation>
    <scope>NUCLEOTIDE SEQUENCE [LARGE SCALE GENOMIC DNA]</scope>
    <source>
        <strain evidence="3">cv. PBC81</strain>
    </source>
</reference>
<dbReference type="Proteomes" id="UP000224567">
    <property type="component" value="Unassembled WGS sequence"/>
</dbReference>
<feature type="region of interest" description="Disordered" evidence="1">
    <location>
        <begin position="1"/>
        <end position="25"/>
    </location>
</feature>
<name>A0A2G2X0H0_CAPBA</name>
<reference evidence="2 3" key="1">
    <citation type="journal article" date="2017" name="Genome Biol.">
        <title>New reference genome sequences of hot pepper reveal the massive evolution of plant disease-resistance genes by retroduplication.</title>
        <authorList>
            <person name="Kim S."/>
            <person name="Park J."/>
            <person name="Yeom S.I."/>
            <person name="Kim Y.M."/>
            <person name="Seo E."/>
            <person name="Kim K.T."/>
            <person name="Kim M.S."/>
            <person name="Lee J.M."/>
            <person name="Cheong K."/>
            <person name="Shin H.S."/>
            <person name="Kim S.B."/>
            <person name="Han K."/>
            <person name="Lee J."/>
            <person name="Park M."/>
            <person name="Lee H.A."/>
            <person name="Lee H.Y."/>
            <person name="Lee Y."/>
            <person name="Oh S."/>
            <person name="Lee J.H."/>
            <person name="Choi E."/>
            <person name="Choi E."/>
            <person name="Lee S.E."/>
            <person name="Jeon J."/>
            <person name="Kim H."/>
            <person name="Choi G."/>
            <person name="Song H."/>
            <person name="Lee J."/>
            <person name="Lee S.C."/>
            <person name="Kwon J.K."/>
            <person name="Lee H.Y."/>
            <person name="Koo N."/>
            <person name="Hong Y."/>
            <person name="Kim R.W."/>
            <person name="Kang W.H."/>
            <person name="Huh J.H."/>
            <person name="Kang B.C."/>
            <person name="Yang T.J."/>
            <person name="Lee Y.H."/>
            <person name="Bennetzen J.L."/>
            <person name="Choi D."/>
        </authorList>
    </citation>
    <scope>NUCLEOTIDE SEQUENCE [LARGE SCALE GENOMIC DNA]</scope>
    <source>
        <strain evidence="3">cv. PBC81</strain>
    </source>
</reference>
<organism evidence="2 3">
    <name type="scientific">Capsicum baccatum</name>
    <name type="common">Peruvian pepper</name>
    <dbReference type="NCBI Taxonomy" id="33114"/>
    <lineage>
        <taxon>Eukaryota</taxon>
        <taxon>Viridiplantae</taxon>
        <taxon>Streptophyta</taxon>
        <taxon>Embryophyta</taxon>
        <taxon>Tracheophyta</taxon>
        <taxon>Spermatophyta</taxon>
        <taxon>Magnoliopsida</taxon>
        <taxon>eudicotyledons</taxon>
        <taxon>Gunneridae</taxon>
        <taxon>Pentapetalae</taxon>
        <taxon>asterids</taxon>
        <taxon>lamiids</taxon>
        <taxon>Solanales</taxon>
        <taxon>Solanaceae</taxon>
        <taxon>Solanoideae</taxon>
        <taxon>Capsiceae</taxon>
        <taxon>Capsicum</taxon>
    </lineage>
</organism>
<evidence type="ECO:0000313" key="3">
    <source>
        <dbReference type="Proteomes" id="UP000224567"/>
    </source>
</evidence>
<dbReference type="PANTHER" id="PTHR33696:SF3">
    <property type="entry name" value="FLZ-TYPE DOMAIN-CONTAINING PROTEIN"/>
    <property type="match status" value="1"/>
</dbReference>
<gene>
    <name evidence="2" type="ORF">CQW23_10729</name>
</gene>
<accession>A0A2G2X0H0</accession>